<dbReference type="PANTHER" id="PTHR44068">
    <property type="entry name" value="ZGC:194242"/>
    <property type="match status" value="1"/>
</dbReference>
<dbReference type="InterPro" id="IPR013216">
    <property type="entry name" value="Methyltransf_11"/>
</dbReference>
<dbReference type="GO" id="GO:0008168">
    <property type="term" value="F:methyltransferase activity"/>
    <property type="evidence" value="ECO:0007669"/>
    <property type="project" value="UniProtKB-KW"/>
</dbReference>
<organism evidence="3 4">
    <name type="scientific">Lentisphaera profundi</name>
    <dbReference type="NCBI Taxonomy" id="1658616"/>
    <lineage>
        <taxon>Bacteria</taxon>
        <taxon>Pseudomonadati</taxon>
        <taxon>Lentisphaerota</taxon>
        <taxon>Lentisphaeria</taxon>
        <taxon>Lentisphaerales</taxon>
        <taxon>Lentisphaeraceae</taxon>
        <taxon>Lentisphaera</taxon>
    </lineage>
</organism>
<accession>A0ABY7VU67</accession>
<dbReference type="Proteomes" id="UP001214250">
    <property type="component" value="Chromosome 1"/>
</dbReference>
<sequence length="296" mass="33341">MSVYEEVKRGIKLVSSQKEIIKNHYRENLEDYLFWSPAGNMHFGYWRLGVGFFNREQQLKEMNQQVLNLSDLKDGGHLLDLGCGLGALLRSAHEANPKLKLHGITMVDEQIAKAQAFGENDFDYRLGDFRCLPYKEESMDACTAMESSCYASGSSKNDMIAQAAKVLKPGGSLVIADFFIKADVKLGEKTQEILKKWGDNWGIVEIGRLDEVAEALGDNGFEEIEITNISKHLIPSLIQVPFLVIVHLLNLLIKGKCNKSRWEHMQSCFLCIPLAIQMHKFAYSIISAKKVKNALN</sequence>
<protein>
    <submittedName>
        <fullName evidence="3">Methyltransferase domain-containing protein</fullName>
    </submittedName>
</protein>
<dbReference type="GO" id="GO:0032259">
    <property type="term" value="P:methylation"/>
    <property type="evidence" value="ECO:0007669"/>
    <property type="project" value="UniProtKB-KW"/>
</dbReference>
<dbReference type="InterPro" id="IPR050447">
    <property type="entry name" value="Erg6_SMT_methyltransf"/>
</dbReference>
<reference evidence="3 4" key="1">
    <citation type="submission" date="2023-02" db="EMBL/GenBank/DDBJ databases">
        <title>Genome sequence of Lentisphaera profundi SAORIC-696.</title>
        <authorList>
            <person name="Kim e."/>
            <person name="Cho J.-C."/>
            <person name="Choi A."/>
            <person name="Kang I."/>
        </authorList>
    </citation>
    <scope>NUCLEOTIDE SEQUENCE [LARGE SCALE GENOMIC DNA]</scope>
    <source>
        <strain evidence="3 4">SAORIC-696</strain>
    </source>
</reference>
<keyword evidence="1" id="KW-0808">Transferase</keyword>
<evidence type="ECO:0000313" key="4">
    <source>
        <dbReference type="Proteomes" id="UP001214250"/>
    </source>
</evidence>
<gene>
    <name evidence="3" type="ORF">PQO03_00110</name>
</gene>
<dbReference type="EMBL" id="CP117811">
    <property type="protein sequence ID" value="WDE96371.1"/>
    <property type="molecule type" value="Genomic_DNA"/>
</dbReference>
<evidence type="ECO:0000256" key="1">
    <source>
        <dbReference type="ARBA" id="ARBA00022679"/>
    </source>
</evidence>
<evidence type="ECO:0000259" key="2">
    <source>
        <dbReference type="Pfam" id="PF08241"/>
    </source>
</evidence>
<dbReference type="Gene3D" id="3.40.50.150">
    <property type="entry name" value="Vaccinia Virus protein VP39"/>
    <property type="match status" value="1"/>
</dbReference>
<dbReference type="RefSeq" id="WP_274150437.1">
    <property type="nucleotide sequence ID" value="NZ_CP117811.1"/>
</dbReference>
<dbReference type="Pfam" id="PF08241">
    <property type="entry name" value="Methyltransf_11"/>
    <property type="match status" value="1"/>
</dbReference>
<dbReference type="InterPro" id="IPR029063">
    <property type="entry name" value="SAM-dependent_MTases_sf"/>
</dbReference>
<name>A0ABY7VU67_9BACT</name>
<dbReference type="CDD" id="cd02440">
    <property type="entry name" value="AdoMet_MTases"/>
    <property type="match status" value="1"/>
</dbReference>
<dbReference type="SUPFAM" id="SSF53335">
    <property type="entry name" value="S-adenosyl-L-methionine-dependent methyltransferases"/>
    <property type="match status" value="1"/>
</dbReference>
<dbReference type="PANTHER" id="PTHR44068:SF11">
    <property type="entry name" value="GERANYL DIPHOSPHATE 2-C-METHYLTRANSFERASE"/>
    <property type="match status" value="1"/>
</dbReference>
<keyword evidence="3" id="KW-0489">Methyltransferase</keyword>
<keyword evidence="4" id="KW-1185">Reference proteome</keyword>
<proteinExistence type="predicted"/>
<evidence type="ECO:0000313" key="3">
    <source>
        <dbReference type="EMBL" id="WDE96371.1"/>
    </source>
</evidence>
<feature type="domain" description="Methyltransferase type 11" evidence="2">
    <location>
        <begin position="79"/>
        <end position="175"/>
    </location>
</feature>